<accession>A0A5M8B0V3</accession>
<protein>
    <submittedName>
        <fullName evidence="2">Cellulose biosynthesis protein BcsG</fullName>
        <ecNumber evidence="2">2.7.8.-</ecNumber>
    </submittedName>
</protein>
<feature type="transmembrane region" description="Helical" evidence="1">
    <location>
        <begin position="45"/>
        <end position="61"/>
    </location>
</feature>
<feature type="transmembrane region" description="Helical" evidence="1">
    <location>
        <begin position="118"/>
        <end position="135"/>
    </location>
</feature>
<feature type="transmembrane region" description="Helical" evidence="1">
    <location>
        <begin position="12"/>
        <end position="36"/>
    </location>
</feature>
<keyword evidence="1" id="KW-0812">Transmembrane</keyword>
<keyword evidence="1" id="KW-1133">Transmembrane helix</keyword>
<comment type="caution">
    <text evidence="2">The sequence shown here is derived from an EMBL/GenBank/DDBJ whole genome shotgun (WGS) entry which is preliminary data.</text>
</comment>
<reference evidence="2 3" key="1">
    <citation type="submission" date="2019-09" db="EMBL/GenBank/DDBJ databases">
        <title>Isolation of a novel species in the genus Cupriavidus from patients with sepsis using whole genome sequencing.</title>
        <authorList>
            <person name="Kweon O.J."/>
            <person name="Lee M.-K."/>
        </authorList>
    </citation>
    <scope>NUCLEOTIDE SEQUENCE [LARGE SCALE GENOMIC DNA]</scope>
    <source>
        <strain evidence="2 3">MKL-01</strain>
    </source>
</reference>
<dbReference type="EC" id="2.7.8.-" evidence="2"/>
<dbReference type="Proteomes" id="UP000324324">
    <property type="component" value="Unassembled WGS sequence"/>
</dbReference>
<dbReference type="AlphaFoldDB" id="A0A5M8B0V3"/>
<proteinExistence type="predicted"/>
<dbReference type="GO" id="GO:0016740">
    <property type="term" value="F:transferase activity"/>
    <property type="evidence" value="ECO:0007669"/>
    <property type="project" value="UniProtKB-KW"/>
</dbReference>
<feature type="transmembrane region" description="Helical" evidence="1">
    <location>
        <begin position="93"/>
        <end position="111"/>
    </location>
</feature>
<dbReference type="InterPro" id="IPR017850">
    <property type="entry name" value="Alkaline_phosphatase_core_sf"/>
</dbReference>
<dbReference type="Gene3D" id="3.40.720.10">
    <property type="entry name" value="Alkaline Phosphatase, subunit A"/>
    <property type="match status" value="1"/>
</dbReference>
<dbReference type="Pfam" id="PF11658">
    <property type="entry name" value="CBP_BcsG"/>
    <property type="match status" value="2"/>
</dbReference>
<dbReference type="SUPFAM" id="SSF53649">
    <property type="entry name" value="Alkaline phosphatase-like"/>
    <property type="match status" value="1"/>
</dbReference>
<dbReference type="EMBL" id="VWRN01000023">
    <property type="protein sequence ID" value="KAA6128031.1"/>
    <property type="molecule type" value="Genomic_DNA"/>
</dbReference>
<evidence type="ECO:0000256" key="1">
    <source>
        <dbReference type="SAM" id="Phobius"/>
    </source>
</evidence>
<dbReference type="RefSeq" id="WP_150082671.1">
    <property type="nucleotide sequence ID" value="NZ_VWRN01000023.1"/>
</dbReference>
<dbReference type="NCBIfam" id="TIGR03368">
    <property type="entry name" value="cellulose_yhjU"/>
    <property type="match status" value="1"/>
</dbReference>
<keyword evidence="1" id="KW-0472">Membrane</keyword>
<gene>
    <name evidence="2" type="primary">bcsG</name>
    <name evidence="2" type="ORF">F1599_07610</name>
</gene>
<keyword evidence="2" id="KW-0808">Transferase</keyword>
<keyword evidence="3" id="KW-1185">Reference proteome</keyword>
<sequence>MGIWNLYFAAKLYLFAIGQVQPRWLLNLLFALWLVLPVEHRGLRVLRQVLAVVVGVALLYHESNLPPFARVVSQFSNLSAFTPAYLLELLQRFVSPQMVLGAIVVTLAYLVINRWVRVTTFVLLALVVVPLWQGAGTASTGAAATGAAATRAAQRPAPTMRIDSPAEVGDNEAQLNAFRTQEASRQVAFTPLSASPDSQFDIIVLHVCSLSWDDLDVAKARNHPLLSRFDYLFTEFSSAASYSGPAAIRLLRATCGQQPHQALYSPAQPQCHLFEALAQAGFDTRVLMNHDGRFDNFRGFVDKEIGIPNVTHVPVDGVPPAMRAFDNSPILGDYAVLEKWYKFRLAQNSGPLALYYNTVTLHDGNRLPDSKLTSIQSYPLRLTRLLDDIDKLIALIEQSGRKAVVVFVPEHGAALRGDANQIAGMREIPTPRIVHVPVGVKLIGLQGGKAGGEVGGNAGGIAGSGSAGGNAGGNAAGNAAGHAQGNVNGAGGPVTIHAPSSYLALSQLLSNLVADSPFRQGAPAPSQYAADLPQTRMVGENEATVMMKRGTGYVVRTPDGVWVDGK</sequence>
<name>A0A5M8B0V3_9BURK</name>
<evidence type="ECO:0000313" key="2">
    <source>
        <dbReference type="EMBL" id="KAA6128031.1"/>
    </source>
</evidence>
<organism evidence="2 3">
    <name type="scientific">Cupriavidus cauae</name>
    <dbReference type="NCBI Taxonomy" id="2608999"/>
    <lineage>
        <taxon>Bacteria</taxon>
        <taxon>Pseudomonadati</taxon>
        <taxon>Pseudomonadota</taxon>
        <taxon>Betaproteobacteria</taxon>
        <taxon>Burkholderiales</taxon>
        <taxon>Burkholderiaceae</taxon>
        <taxon>Cupriavidus</taxon>
    </lineage>
</organism>
<dbReference type="InterPro" id="IPR017744">
    <property type="entry name" value="BcsG"/>
</dbReference>
<evidence type="ECO:0000313" key="3">
    <source>
        <dbReference type="Proteomes" id="UP000324324"/>
    </source>
</evidence>